<feature type="region of interest" description="Disordered" evidence="5">
    <location>
        <begin position="1"/>
        <end position="47"/>
    </location>
</feature>
<keyword evidence="3" id="KW-0694">RNA-binding</keyword>
<comment type="caution">
    <text evidence="7">The sequence shown here is derived from an EMBL/GenBank/DDBJ whole genome shotgun (WGS) entry which is preliminary data.</text>
</comment>
<evidence type="ECO:0000313" key="7">
    <source>
        <dbReference type="EMBL" id="MBP2016755.1"/>
    </source>
</evidence>
<dbReference type="Gene3D" id="3.30.70.1560">
    <property type="entry name" value="Alpha-L RNA-binding motif"/>
    <property type="match status" value="1"/>
</dbReference>
<feature type="region of interest" description="Disordered" evidence="5">
    <location>
        <begin position="60"/>
        <end position="93"/>
    </location>
</feature>
<dbReference type="NCBIfam" id="TIGR00093">
    <property type="entry name" value="pseudouridine synthase"/>
    <property type="match status" value="1"/>
</dbReference>
<dbReference type="RefSeq" id="WP_342589386.1">
    <property type="nucleotide sequence ID" value="NZ_JAGGLG010000001.1"/>
</dbReference>
<dbReference type="InterPro" id="IPR018496">
    <property type="entry name" value="PsdUridine_synth_RsuA/RluB_CS"/>
</dbReference>
<dbReference type="PANTHER" id="PTHR47683:SF2">
    <property type="entry name" value="RNA-BINDING S4 DOMAIN-CONTAINING PROTEIN"/>
    <property type="match status" value="1"/>
</dbReference>
<dbReference type="EMBL" id="JAGGLG010000001">
    <property type="protein sequence ID" value="MBP2016755.1"/>
    <property type="molecule type" value="Genomic_DNA"/>
</dbReference>
<dbReference type="Gene3D" id="3.30.70.580">
    <property type="entry name" value="Pseudouridine synthase I, catalytic domain, N-terminal subdomain"/>
    <property type="match status" value="1"/>
</dbReference>
<gene>
    <name evidence="7" type="ORF">J2Z79_000128</name>
</gene>
<dbReference type="EC" id="5.4.99.-" evidence="4"/>
<dbReference type="Pfam" id="PF00849">
    <property type="entry name" value="PseudoU_synth_2"/>
    <property type="match status" value="1"/>
</dbReference>
<dbReference type="InterPro" id="IPR050343">
    <property type="entry name" value="RsuA_PseudoU_synthase"/>
</dbReference>
<dbReference type="SMART" id="SM00363">
    <property type="entry name" value="S4"/>
    <property type="match status" value="1"/>
</dbReference>
<dbReference type="PANTHER" id="PTHR47683">
    <property type="entry name" value="PSEUDOURIDINE SYNTHASE FAMILY PROTEIN-RELATED"/>
    <property type="match status" value="1"/>
</dbReference>
<dbReference type="Gene3D" id="3.10.290.10">
    <property type="entry name" value="RNA-binding S4 domain"/>
    <property type="match status" value="1"/>
</dbReference>
<dbReference type="InterPro" id="IPR042092">
    <property type="entry name" value="PsdUridine_s_RsuA/RluB/E/F_cat"/>
</dbReference>
<dbReference type="SUPFAM" id="SSF55120">
    <property type="entry name" value="Pseudouridine synthase"/>
    <property type="match status" value="1"/>
</dbReference>
<dbReference type="CDD" id="cd02870">
    <property type="entry name" value="PseudoU_synth_RsuA_like"/>
    <property type="match status" value="1"/>
</dbReference>
<protein>
    <recommendedName>
        <fullName evidence="4">Pseudouridine synthase</fullName>
        <ecNumber evidence="4">5.4.99.-</ecNumber>
    </recommendedName>
</protein>
<dbReference type="InterPro" id="IPR020094">
    <property type="entry name" value="TruA/RsuA/RluB/E/F_N"/>
</dbReference>
<evidence type="ECO:0000259" key="6">
    <source>
        <dbReference type="SMART" id="SM00363"/>
    </source>
</evidence>
<evidence type="ECO:0000256" key="2">
    <source>
        <dbReference type="ARBA" id="ARBA00023235"/>
    </source>
</evidence>
<proteinExistence type="inferred from homology"/>
<feature type="domain" description="RNA-binding S4" evidence="6">
    <location>
        <begin position="98"/>
        <end position="158"/>
    </location>
</feature>
<dbReference type="InterPro" id="IPR006145">
    <property type="entry name" value="PsdUridine_synth_RsuA/RluA"/>
</dbReference>
<evidence type="ECO:0000256" key="5">
    <source>
        <dbReference type="SAM" id="MobiDB-lite"/>
    </source>
</evidence>
<dbReference type="SUPFAM" id="SSF55174">
    <property type="entry name" value="Alpha-L RNA-binding motif"/>
    <property type="match status" value="1"/>
</dbReference>
<dbReference type="PROSITE" id="PS50889">
    <property type="entry name" value="S4"/>
    <property type="match status" value="1"/>
</dbReference>
<keyword evidence="8" id="KW-1185">Reference proteome</keyword>
<sequence>MADKPRKPGRPQGEGPGGARRGRPAAGRGQGAPRFSTGGGGFASVDEQLRMSLERGALRRRRARRHAGAGVGVPKAAKPEKRARQPQRLSPAEMEVAERLQKVMARAGVASRRHSEELIQAGRVTVNGRVVTELGTKVVAGRDIIEVDGRPLGQPEEKVYVMLNKPKGYVTTLFDPQGRPKVTDLLEGQVAERVYPVGRLDYDTEGLLLLTNDGDLANGLMHPARKVKKTYIAKVRGVPGPAKLKKLQEGIELEDGPTAPAEVKVLEVRAPNSATISLRIHEGRNRQVRRMFAAIGHEVIHLKRTTLGPLNLGDLPVGQWRPLTSEEVAALYKAAGLRLGGKPRAQRAARRRS</sequence>
<dbReference type="InterPro" id="IPR020103">
    <property type="entry name" value="PsdUridine_synth_cat_dom_sf"/>
</dbReference>
<dbReference type="PROSITE" id="PS01149">
    <property type="entry name" value="PSI_RSU"/>
    <property type="match status" value="1"/>
</dbReference>
<organism evidence="7 8">
    <name type="scientific">Symbiobacterium terraclitae</name>
    <dbReference type="NCBI Taxonomy" id="557451"/>
    <lineage>
        <taxon>Bacteria</taxon>
        <taxon>Bacillati</taxon>
        <taxon>Bacillota</taxon>
        <taxon>Clostridia</taxon>
        <taxon>Eubacteriales</taxon>
        <taxon>Symbiobacteriaceae</taxon>
        <taxon>Symbiobacterium</taxon>
    </lineage>
</organism>
<evidence type="ECO:0000256" key="3">
    <source>
        <dbReference type="PROSITE-ProRule" id="PRU00182"/>
    </source>
</evidence>
<evidence type="ECO:0000256" key="1">
    <source>
        <dbReference type="ARBA" id="ARBA00008348"/>
    </source>
</evidence>
<dbReference type="Pfam" id="PF01479">
    <property type="entry name" value="S4"/>
    <property type="match status" value="1"/>
</dbReference>
<evidence type="ECO:0000313" key="8">
    <source>
        <dbReference type="Proteomes" id="UP001519289"/>
    </source>
</evidence>
<accession>A0ABS4JP54</accession>
<keyword evidence="2 4" id="KW-0413">Isomerase</keyword>
<dbReference type="InterPro" id="IPR000748">
    <property type="entry name" value="PsdUridine_synth_RsuA/RluB/E/F"/>
</dbReference>
<dbReference type="Proteomes" id="UP001519289">
    <property type="component" value="Unassembled WGS sequence"/>
</dbReference>
<dbReference type="CDD" id="cd00165">
    <property type="entry name" value="S4"/>
    <property type="match status" value="1"/>
</dbReference>
<reference evidence="7 8" key="1">
    <citation type="submission" date="2021-03" db="EMBL/GenBank/DDBJ databases">
        <title>Genomic Encyclopedia of Type Strains, Phase IV (KMG-IV): sequencing the most valuable type-strain genomes for metagenomic binning, comparative biology and taxonomic classification.</title>
        <authorList>
            <person name="Goeker M."/>
        </authorList>
    </citation>
    <scope>NUCLEOTIDE SEQUENCE [LARGE SCALE GENOMIC DNA]</scope>
    <source>
        <strain evidence="7 8">DSM 27138</strain>
    </source>
</reference>
<evidence type="ECO:0000256" key="4">
    <source>
        <dbReference type="RuleBase" id="RU003887"/>
    </source>
</evidence>
<name>A0ABS4JP54_9FIRM</name>
<feature type="compositionally biased region" description="Low complexity" evidence="5">
    <location>
        <begin position="24"/>
        <end position="34"/>
    </location>
</feature>
<comment type="similarity">
    <text evidence="1 4">Belongs to the pseudouridine synthase RsuA family.</text>
</comment>
<dbReference type="InterPro" id="IPR002942">
    <property type="entry name" value="S4_RNA-bd"/>
</dbReference>
<dbReference type="InterPro" id="IPR036986">
    <property type="entry name" value="S4_RNA-bd_sf"/>
</dbReference>